<name>A0A246JHP2_9BURK</name>
<organism evidence="1 2">
    <name type="scientific">Roseateles aquatilis</name>
    <dbReference type="NCBI Taxonomy" id="431061"/>
    <lineage>
        <taxon>Bacteria</taxon>
        <taxon>Pseudomonadati</taxon>
        <taxon>Pseudomonadota</taxon>
        <taxon>Betaproteobacteria</taxon>
        <taxon>Burkholderiales</taxon>
        <taxon>Sphaerotilaceae</taxon>
        <taxon>Roseateles</taxon>
    </lineage>
</organism>
<comment type="caution">
    <text evidence="1">The sequence shown here is derived from an EMBL/GenBank/DDBJ whole genome shotgun (WGS) entry which is preliminary data.</text>
</comment>
<evidence type="ECO:0000313" key="1">
    <source>
        <dbReference type="EMBL" id="OWQ92033.1"/>
    </source>
</evidence>
<dbReference type="AlphaFoldDB" id="A0A246JHP2"/>
<dbReference type="Proteomes" id="UP000197468">
    <property type="component" value="Unassembled WGS sequence"/>
</dbReference>
<sequence>MLVAGTTVAIGGQLQQGRAAQRAANESAAQDEYTALVEQDNALAQAQQIRRQGESARGQMLAAVASSGVKIGAGSTLDAERQVMQDYETDASMAILTGNRSAAGLRGQAELTRRAGRNARAASNIAAFNTLLSSGSQGMKLAGGSLSGWDARGPNGTNDRSAVSVGNNMDWFLRNGTSGD</sequence>
<dbReference type="EMBL" id="NIOF01000002">
    <property type="protein sequence ID" value="OWQ92033.1"/>
    <property type="molecule type" value="Genomic_DNA"/>
</dbReference>
<proteinExistence type="predicted"/>
<evidence type="ECO:0000313" key="2">
    <source>
        <dbReference type="Proteomes" id="UP000197468"/>
    </source>
</evidence>
<gene>
    <name evidence="1" type="ORF">CDN99_06655</name>
</gene>
<keyword evidence="2" id="KW-1185">Reference proteome</keyword>
<protein>
    <submittedName>
        <fullName evidence="1">Uncharacterized protein</fullName>
    </submittedName>
</protein>
<reference evidence="1 2" key="1">
    <citation type="journal article" date="2008" name="Int. J. Syst. Evol. Microbiol.">
        <title>Description of Roseateles aquatilis sp. nov. and Roseateles terrae sp. nov., in the class Betaproteobacteria, and emended description of the genus Roseateles.</title>
        <authorList>
            <person name="Gomila M."/>
            <person name="Bowien B."/>
            <person name="Falsen E."/>
            <person name="Moore E.R."/>
            <person name="Lalucat J."/>
        </authorList>
    </citation>
    <scope>NUCLEOTIDE SEQUENCE [LARGE SCALE GENOMIC DNA]</scope>
    <source>
        <strain evidence="1 2">CCUG 48205</strain>
    </source>
</reference>
<accession>A0A246JHP2</accession>